<protein>
    <submittedName>
        <fullName evidence="2">Uncharacterized protein</fullName>
    </submittedName>
</protein>
<feature type="region of interest" description="Disordered" evidence="1">
    <location>
        <begin position="1"/>
        <end position="21"/>
    </location>
</feature>
<reference evidence="2 3" key="1">
    <citation type="submission" date="2019-05" db="EMBL/GenBank/DDBJ databases">
        <title>Another draft genome of Portunus trituberculatus and its Hox gene families provides insights of decapod evolution.</title>
        <authorList>
            <person name="Jeong J.-H."/>
            <person name="Song I."/>
            <person name="Kim S."/>
            <person name="Choi T."/>
            <person name="Kim D."/>
            <person name="Ryu S."/>
            <person name="Kim W."/>
        </authorList>
    </citation>
    <scope>NUCLEOTIDE SEQUENCE [LARGE SCALE GENOMIC DNA]</scope>
    <source>
        <tissue evidence="2">Muscle</tissue>
    </source>
</reference>
<name>A0A5B7JEG5_PORTR</name>
<evidence type="ECO:0000313" key="2">
    <source>
        <dbReference type="EMBL" id="MPC90744.1"/>
    </source>
</evidence>
<sequence>MDAFSPVPRPSHAQLPDLEKSPRIANRMGAVNDTHCAGVHYQHHGLTCPNYKAAQVGVRGGGQPRSVLEHKRVFMIVNRLEGSVPSGDAPLRQKSQSSRRPAMTCEKLPTSLHVLHTTPRFHFFHMHRAQNKRFLKCFLPSPP</sequence>
<organism evidence="2 3">
    <name type="scientific">Portunus trituberculatus</name>
    <name type="common">Swimming crab</name>
    <name type="synonym">Neptunus trituberculatus</name>
    <dbReference type="NCBI Taxonomy" id="210409"/>
    <lineage>
        <taxon>Eukaryota</taxon>
        <taxon>Metazoa</taxon>
        <taxon>Ecdysozoa</taxon>
        <taxon>Arthropoda</taxon>
        <taxon>Crustacea</taxon>
        <taxon>Multicrustacea</taxon>
        <taxon>Malacostraca</taxon>
        <taxon>Eumalacostraca</taxon>
        <taxon>Eucarida</taxon>
        <taxon>Decapoda</taxon>
        <taxon>Pleocyemata</taxon>
        <taxon>Brachyura</taxon>
        <taxon>Eubrachyura</taxon>
        <taxon>Portunoidea</taxon>
        <taxon>Portunidae</taxon>
        <taxon>Portuninae</taxon>
        <taxon>Portunus</taxon>
    </lineage>
</organism>
<comment type="caution">
    <text evidence="2">The sequence shown here is derived from an EMBL/GenBank/DDBJ whole genome shotgun (WGS) entry which is preliminary data.</text>
</comment>
<dbReference type="AlphaFoldDB" id="A0A5B7JEG5"/>
<evidence type="ECO:0000256" key="1">
    <source>
        <dbReference type="SAM" id="MobiDB-lite"/>
    </source>
</evidence>
<keyword evidence="3" id="KW-1185">Reference proteome</keyword>
<evidence type="ECO:0000313" key="3">
    <source>
        <dbReference type="Proteomes" id="UP000324222"/>
    </source>
</evidence>
<dbReference type="Proteomes" id="UP000324222">
    <property type="component" value="Unassembled WGS sequence"/>
</dbReference>
<accession>A0A5B7JEG5</accession>
<dbReference type="EMBL" id="VSRR010085420">
    <property type="protein sequence ID" value="MPC90744.1"/>
    <property type="molecule type" value="Genomic_DNA"/>
</dbReference>
<proteinExistence type="predicted"/>
<gene>
    <name evidence="2" type="ORF">E2C01_085742</name>
</gene>